<dbReference type="OrthoDB" id="4524534at2759"/>
<gene>
    <name evidence="3" type="ORF">K444DRAFT_564898</name>
</gene>
<feature type="domain" description="GH16" evidence="2">
    <location>
        <begin position="18"/>
        <end position="250"/>
    </location>
</feature>
<dbReference type="Gene3D" id="2.60.120.200">
    <property type="match status" value="1"/>
</dbReference>
<dbReference type="EMBL" id="KZ613846">
    <property type="protein sequence ID" value="PMD57491.1"/>
    <property type="molecule type" value="Genomic_DNA"/>
</dbReference>
<dbReference type="SUPFAM" id="SSF49899">
    <property type="entry name" value="Concanavalin A-like lectins/glucanases"/>
    <property type="match status" value="1"/>
</dbReference>
<evidence type="ECO:0000256" key="1">
    <source>
        <dbReference type="SAM" id="SignalP"/>
    </source>
</evidence>
<dbReference type="AlphaFoldDB" id="A0A2J6T372"/>
<dbReference type="GO" id="GO:0005975">
    <property type="term" value="P:carbohydrate metabolic process"/>
    <property type="evidence" value="ECO:0007669"/>
    <property type="project" value="InterPro"/>
</dbReference>
<keyword evidence="4" id="KW-1185">Reference proteome</keyword>
<evidence type="ECO:0000313" key="4">
    <source>
        <dbReference type="Proteomes" id="UP000235371"/>
    </source>
</evidence>
<sequence length="250" mass="26972">MLSSLILGAASTVLVAQGTANRTVIPKTCFDSVADFENSFGYLYPWGSDHNGAARMDKDHIKISGGVLNLTASPVAGQMPASSGGKSIDIHYLSGTVYAKAHFNVSRTGGYDFMGDFRATTTRGTWPAFWLTAVKGWPPEIDMAEWKGSGDISFNTFNTSSEVAAKDVNYPKPEDFHSIKAELRGLNGKDVQVKFYLDGELVTTQVGKDFFGVPMYLIIDLQMEGSSGSPGPSGDTNYEVKNLEVLISNT</sequence>
<evidence type="ECO:0000313" key="3">
    <source>
        <dbReference type="EMBL" id="PMD57491.1"/>
    </source>
</evidence>
<reference evidence="3 4" key="1">
    <citation type="submission" date="2016-04" db="EMBL/GenBank/DDBJ databases">
        <title>A degradative enzymes factory behind the ericoid mycorrhizal symbiosis.</title>
        <authorList>
            <consortium name="DOE Joint Genome Institute"/>
            <person name="Martino E."/>
            <person name="Morin E."/>
            <person name="Grelet G."/>
            <person name="Kuo A."/>
            <person name="Kohler A."/>
            <person name="Daghino S."/>
            <person name="Barry K."/>
            <person name="Choi C."/>
            <person name="Cichocki N."/>
            <person name="Clum A."/>
            <person name="Copeland A."/>
            <person name="Hainaut M."/>
            <person name="Haridas S."/>
            <person name="Labutti K."/>
            <person name="Lindquist E."/>
            <person name="Lipzen A."/>
            <person name="Khouja H.-R."/>
            <person name="Murat C."/>
            <person name="Ohm R."/>
            <person name="Olson A."/>
            <person name="Spatafora J."/>
            <person name="Veneault-Fourrey C."/>
            <person name="Henrissat B."/>
            <person name="Grigoriev I."/>
            <person name="Martin F."/>
            <person name="Perotto S."/>
        </authorList>
    </citation>
    <scope>NUCLEOTIDE SEQUENCE [LARGE SCALE GENOMIC DNA]</scope>
    <source>
        <strain evidence="3 4">E</strain>
    </source>
</reference>
<dbReference type="InterPro" id="IPR000757">
    <property type="entry name" value="Beta-glucanase-like"/>
</dbReference>
<dbReference type="PROSITE" id="PS51762">
    <property type="entry name" value="GH16_2"/>
    <property type="match status" value="1"/>
</dbReference>
<protein>
    <submittedName>
        <fullName evidence="3">Glycoside hydrolase family 16 protein</fullName>
    </submittedName>
</protein>
<dbReference type="RefSeq" id="XP_024734395.1">
    <property type="nucleotide sequence ID" value="XM_024877081.1"/>
</dbReference>
<dbReference type="Pfam" id="PF00722">
    <property type="entry name" value="Glyco_hydro_16"/>
    <property type="match status" value="1"/>
</dbReference>
<dbReference type="InterPro" id="IPR013320">
    <property type="entry name" value="ConA-like_dom_sf"/>
</dbReference>
<dbReference type="GO" id="GO:0004553">
    <property type="term" value="F:hydrolase activity, hydrolyzing O-glycosyl compounds"/>
    <property type="evidence" value="ECO:0007669"/>
    <property type="project" value="InterPro"/>
</dbReference>
<proteinExistence type="predicted"/>
<feature type="signal peptide" evidence="1">
    <location>
        <begin position="1"/>
        <end position="20"/>
    </location>
</feature>
<feature type="chain" id="PRO_5014405476" evidence="1">
    <location>
        <begin position="21"/>
        <end position="250"/>
    </location>
</feature>
<dbReference type="STRING" id="1095630.A0A2J6T372"/>
<organism evidence="3 4">
    <name type="scientific">Hyaloscypha bicolor E</name>
    <dbReference type="NCBI Taxonomy" id="1095630"/>
    <lineage>
        <taxon>Eukaryota</taxon>
        <taxon>Fungi</taxon>
        <taxon>Dikarya</taxon>
        <taxon>Ascomycota</taxon>
        <taxon>Pezizomycotina</taxon>
        <taxon>Leotiomycetes</taxon>
        <taxon>Helotiales</taxon>
        <taxon>Hyaloscyphaceae</taxon>
        <taxon>Hyaloscypha</taxon>
        <taxon>Hyaloscypha bicolor</taxon>
    </lineage>
</organism>
<keyword evidence="1" id="KW-0732">Signal</keyword>
<name>A0A2J6T372_9HELO</name>
<dbReference type="GeneID" id="36585158"/>
<evidence type="ECO:0000259" key="2">
    <source>
        <dbReference type="PROSITE" id="PS51762"/>
    </source>
</evidence>
<dbReference type="Proteomes" id="UP000235371">
    <property type="component" value="Unassembled WGS sequence"/>
</dbReference>
<accession>A0A2J6T372</accession>
<keyword evidence="3" id="KW-0378">Hydrolase</keyword>
<dbReference type="InParanoid" id="A0A2J6T372"/>